<dbReference type="SUPFAM" id="SSF103515">
    <property type="entry name" value="Autotransporter"/>
    <property type="match status" value="1"/>
</dbReference>
<feature type="chain" id="PRO_5016393751" description="Autotransporter domain-containing protein" evidence="2">
    <location>
        <begin position="20"/>
        <end position="2281"/>
    </location>
</feature>
<feature type="compositionally biased region" description="Polar residues" evidence="1">
    <location>
        <begin position="198"/>
        <end position="208"/>
    </location>
</feature>
<feature type="region of interest" description="Disordered" evidence="1">
    <location>
        <begin position="198"/>
        <end position="242"/>
    </location>
</feature>
<keyword evidence="2" id="KW-0732">Signal</keyword>
<proteinExistence type="predicted"/>
<evidence type="ECO:0000256" key="1">
    <source>
        <dbReference type="SAM" id="MobiDB-lite"/>
    </source>
</evidence>
<dbReference type="PROSITE" id="PS51208">
    <property type="entry name" value="AUTOTRANSPORTER"/>
    <property type="match status" value="1"/>
</dbReference>
<dbReference type="InterPro" id="IPR036709">
    <property type="entry name" value="Autotransporte_beta_dom_sf"/>
</dbReference>
<feature type="region of interest" description="Disordered" evidence="1">
    <location>
        <begin position="1958"/>
        <end position="1977"/>
    </location>
</feature>
<keyword evidence="5" id="KW-1185">Reference proteome</keyword>
<feature type="signal peptide" evidence="2">
    <location>
        <begin position="1"/>
        <end position="19"/>
    </location>
</feature>
<dbReference type="EMBL" id="QMBP01000011">
    <property type="protein sequence ID" value="RAZ88652.1"/>
    <property type="molecule type" value="Genomic_DNA"/>
</dbReference>
<accession>A0A330HM50</accession>
<gene>
    <name evidence="4" type="ORF">DPM33_21955</name>
</gene>
<evidence type="ECO:0000313" key="5">
    <source>
        <dbReference type="Proteomes" id="UP000251558"/>
    </source>
</evidence>
<name>A0A330HM50_9HYPH</name>
<feature type="domain" description="Autotransporter" evidence="3">
    <location>
        <begin position="1987"/>
        <end position="2281"/>
    </location>
</feature>
<reference evidence="4 5" key="1">
    <citation type="submission" date="2018-07" db="EMBL/GenBank/DDBJ databases">
        <title>Diversity of Mesorhizobium strains in Brazil.</title>
        <authorList>
            <person name="Helene L.C.F."/>
            <person name="Dall'Agnol R."/>
            <person name="Delamuta J.R.M."/>
            <person name="Hungria M."/>
        </authorList>
    </citation>
    <scope>NUCLEOTIDE SEQUENCE [LARGE SCALE GENOMIC DNA]</scope>
    <source>
        <strain evidence="4 5">AC99b</strain>
    </source>
</reference>
<evidence type="ECO:0000256" key="2">
    <source>
        <dbReference type="SAM" id="SignalP"/>
    </source>
</evidence>
<comment type="caution">
    <text evidence="4">The sequence shown here is derived from an EMBL/GenBank/DDBJ whole genome shotgun (WGS) entry which is preliminary data.</text>
</comment>
<evidence type="ECO:0000259" key="3">
    <source>
        <dbReference type="PROSITE" id="PS51208"/>
    </source>
</evidence>
<feature type="compositionally biased region" description="Gly residues" evidence="1">
    <location>
        <begin position="219"/>
        <end position="228"/>
    </location>
</feature>
<dbReference type="SMART" id="SM00869">
    <property type="entry name" value="Autotransporter"/>
    <property type="match status" value="1"/>
</dbReference>
<dbReference type="Proteomes" id="UP000251558">
    <property type="component" value="Unassembled WGS sequence"/>
</dbReference>
<dbReference type="Gene3D" id="2.40.128.130">
    <property type="entry name" value="Autotransporter beta-domain"/>
    <property type="match status" value="1"/>
</dbReference>
<evidence type="ECO:0000313" key="4">
    <source>
        <dbReference type="EMBL" id="RAZ88652.1"/>
    </source>
</evidence>
<organism evidence="4 5">
    <name type="scientific">Mesorhizobium hawassense</name>
    <dbReference type="NCBI Taxonomy" id="1209954"/>
    <lineage>
        <taxon>Bacteria</taxon>
        <taxon>Pseudomonadati</taxon>
        <taxon>Pseudomonadota</taxon>
        <taxon>Alphaproteobacteria</taxon>
        <taxon>Hyphomicrobiales</taxon>
        <taxon>Phyllobacteriaceae</taxon>
        <taxon>Mesorhizobium</taxon>
    </lineage>
</organism>
<protein>
    <recommendedName>
        <fullName evidence="3">Autotransporter domain-containing protein</fullName>
    </recommendedName>
</protein>
<sequence>MFAMLTSTMLLLPVGSALAAVKVGDSIYNPGTGNFETVVQIPSPPNGWVVTAVSSGSGTTFNAVIVSPPAVNSTFVSGGTTYKVLSYTTTTVSGQSYYTGIVVENETDSNHPQSTLNTYQLNVPTAGGGSGASGTGGTVTQGNDVRFVDRQTGSNGSGGSNAYGIEINFGILGSLTIGVSGSDGQPGGNGPTINDTLPVGTSYSSSQPGKPAVEIVSIGGDGGKGGDSYGNQDARQGGAAGQGGDITLNSAATITTDAVGADGIFVMSKGGQGGAGGNGYIFSQGGSGGPPTKGGTVTVTNSGQITTNQDKSVGIFAQSIGGGGGSGGDSFGIVGQPGSASAGGDGGVVTVTNTGVIQTMGTRSYGIWAQSLGGSGGNAGDSGGIVALGNKLGSGGGTGNTVTVNNNAGGNITTYGVGAFGILAQSIGGGGGDAGGAGGLVAIGGDSGSGGDGKTVIVNNHANITTYGGTDTSVTDLGPTIKDVGADAIVAQSIGGGGGNGSGSGGLVAIGGEGSTGGAGGAVSVTNDGTLITTGPRARGIYAQSIGGGGGNGGDSGGLVAIGGKGSSTSNGGTVTVNNTGIIATAGTAIQAESIGGGGGDGGSSGGLFSIGGSGGGGGDGQNVIVNSSNLLATTGDNSVGILAQSLGGGGGNGGGSYTVGEAVAIAIGGSGDKGGNGGSVEVNHVATPGNLSGLLASDITTGTRTTNFLGQTVVTGAKAYGVFAQSVGGGGGRGGLAVAVSTATSGAGASFALGGKGGPGGDGKDVTVNYKGDITTQGDGAYGIFAQSVGGGGGDGGGAVAVSGGGAFNFGLAMGGAADVGGSGDIVTVNTTGGTIETYGLQAHGIFAQSVGGGGGNGGFAGGGTIGAVALTVTLGGKGAAGGIGKAVTVYNASSIITHADGSIGINAQSLGGGGGNGGFSIAGALAVGAISAAIGGDAGDGSSGGTVTVDNQGNIVTSGAKAYGIFAQSVGGGGGNGGGAIAFSLAVSPDPEEIPAVAVSVAVGGSGGTGSIGDTVRVTNGGNITTHGTEAHGIWAQSVGGGGGTGGYAGSGSGSLGPGANISVAVGGTGGTGGNGGAVFVDAGKNELGDVVAGSTITTYGLGADGVRAQSIGGGGGDGGFAIGVNLGINNSNLPLASIGVTVGGQGALGGDGSTATVNNWSVIRTYGDNSAGIYAQSAGGGGGDGGNAITAVGSWANATSSSAQNTNISVAVGGNGALAGDGKDVAVNNHGNIETGLITTSTDIAGDTVTTGNSAYGIFAQSIGGGGGIGGRANSINVLVGKGEAPPDALINVAMSVAVGGQGGAAGDGGHVTVTNDGSITTNGSLADGIYAQSVGGGGGAGGNGILGTDELIPVPAALIANLAFGKTKLYSSLGAAVGGNGGGSGIGGLVEVTNTGNITTKGSNSNGIFAQSVGGGGGVGGKGNIGATGTIGVGGKGTSGGDGGIVHVTNNGNGKIETFGAASNGIFAQSVGGGGGVAGNVDRVLANGLGPLPALNLGIGLAFQQGGGSGGSGKDVTVDGNGAIITHGSSSAGIFAQSVGGGGGILGTLGNELIPGVSTVTNWAVGSNGDAGDSGIVHVNYAGTIDTYGAGSIGIFAQSNGGKKDATQNYLGTAGNVTVDLDGSVVTHAAGTDAIVAQSKAVDGNGTIAINLTSASGKVLGGATDANHIGVGVWIIDGNNNTVSNKGTITTASGTAGGWAILSGDAKEAVTNYGTVTGSFDLGAGANSFTNAANAIFNAGADAKLGAGNLFADSGYFSPGGDNNVMTTNLVGNWNQAATGAYKLDVDLDPQADLIDVTGTADLAGAVDLNIMDAAAAKPGSQTFHILHADGGVSHTGLELSSIASAVAQYELQYQGANDVYLGVDISFAPTGLTGNQIPIANAVNAIQSGPTSPDFQKIAEALFYIPTVSQLGAVYDSISGEGVSGAEQPQFGAYESFFASMGRQADFWRTGVGTDPTDHTVTPQAYDEPAKTKKDPFKALQPDQRRWSYWASAGGNGGEISGDAAVGSAGTTYRGGNLAAGMETAGDPDMLVGFALGASAGSFVVDDRQTSGNIVGARAGAYVARKWDQFYIDGALAFGLYNNNIHRATAVPGSASPIDPIAGLTTEDWRSNFLSAGFGTNIEAGWRQQVGEGAITPFAGLQFALLSMDAFDETSPDGGALGLSFDHRVITSLPTSLGLQIDTTIGVGDGQSLQAWGRAAWVHEFETDRSVKPSFQAAPGTSFVIEGASAAEDAVAVNAGLKMNWGSNTSMFAAFDGKFGDGLQSYGGDVGFKLNW</sequence>
<dbReference type="InterPro" id="IPR005546">
    <property type="entry name" value="Autotransporte_beta"/>
</dbReference>